<gene>
    <name evidence="10" type="ORF">CEUTPL_LOCUS12408</name>
</gene>
<dbReference type="PANTHER" id="PTHR43201">
    <property type="entry name" value="ACYL-COA SYNTHETASE"/>
    <property type="match status" value="1"/>
</dbReference>
<dbReference type="InterPro" id="IPR025110">
    <property type="entry name" value="AMP-bd_C"/>
</dbReference>
<dbReference type="OrthoDB" id="10253115at2759"/>
<dbReference type="GO" id="GO:0006631">
    <property type="term" value="P:fatty acid metabolic process"/>
    <property type="evidence" value="ECO:0007669"/>
    <property type="project" value="TreeGrafter"/>
</dbReference>
<dbReference type="Gene3D" id="3.40.50.12780">
    <property type="entry name" value="N-terminal domain of ligase-like"/>
    <property type="match status" value="1"/>
</dbReference>
<evidence type="ECO:0000259" key="8">
    <source>
        <dbReference type="Pfam" id="PF00501"/>
    </source>
</evidence>
<dbReference type="GO" id="GO:0031956">
    <property type="term" value="F:medium-chain fatty acid-CoA ligase activity"/>
    <property type="evidence" value="ECO:0007669"/>
    <property type="project" value="UniProtKB-EC"/>
</dbReference>
<comment type="function">
    <text evidence="3">Acyl-CoA synthases catalyze the initial reaction in fatty acid metabolism, by forming a thioester with CoA. Has some preference toward medium-chain substrates. Plays a role in adipocyte differentiation.</text>
</comment>
<keyword evidence="11" id="KW-1185">Reference proteome</keyword>
<evidence type="ECO:0000256" key="5">
    <source>
        <dbReference type="ARBA" id="ARBA00039638"/>
    </source>
</evidence>
<dbReference type="SUPFAM" id="SSF56801">
    <property type="entry name" value="Acetyl-CoA synthetase-like"/>
    <property type="match status" value="1"/>
</dbReference>
<keyword evidence="2" id="KW-0436">Ligase</keyword>
<dbReference type="Pfam" id="PF00501">
    <property type="entry name" value="AMP-binding"/>
    <property type="match status" value="1"/>
</dbReference>
<organism evidence="10 11">
    <name type="scientific">Ceutorhynchus assimilis</name>
    <name type="common">cabbage seed weevil</name>
    <dbReference type="NCBI Taxonomy" id="467358"/>
    <lineage>
        <taxon>Eukaryota</taxon>
        <taxon>Metazoa</taxon>
        <taxon>Ecdysozoa</taxon>
        <taxon>Arthropoda</taxon>
        <taxon>Hexapoda</taxon>
        <taxon>Insecta</taxon>
        <taxon>Pterygota</taxon>
        <taxon>Neoptera</taxon>
        <taxon>Endopterygota</taxon>
        <taxon>Coleoptera</taxon>
        <taxon>Polyphaga</taxon>
        <taxon>Cucujiformia</taxon>
        <taxon>Curculionidae</taxon>
        <taxon>Ceutorhynchinae</taxon>
        <taxon>Ceutorhynchus</taxon>
    </lineage>
</organism>
<protein>
    <recommendedName>
        <fullName evidence="5">Medium-chain acyl-CoA ligase ACSF2, mitochondrial</fullName>
        <ecNumber evidence="4">6.2.1.2</ecNumber>
    </recommendedName>
</protein>
<feature type="domain" description="AMP-binding enzyme C-terminal" evidence="9">
    <location>
        <begin position="511"/>
        <end position="586"/>
    </location>
</feature>
<evidence type="ECO:0000256" key="7">
    <source>
        <dbReference type="ARBA" id="ARBA00048277"/>
    </source>
</evidence>
<name>A0A9N9QMP1_9CUCU</name>
<evidence type="ECO:0000259" key="9">
    <source>
        <dbReference type="Pfam" id="PF13193"/>
    </source>
</evidence>
<proteinExistence type="inferred from homology"/>
<evidence type="ECO:0000256" key="6">
    <source>
        <dbReference type="ARBA" id="ARBA00047319"/>
    </source>
</evidence>
<evidence type="ECO:0000256" key="2">
    <source>
        <dbReference type="ARBA" id="ARBA00022598"/>
    </source>
</evidence>
<comment type="catalytic activity">
    <reaction evidence="6">
        <text>octanoate + ATP + CoA = octanoyl-CoA + AMP + diphosphate</text>
        <dbReference type="Rhea" id="RHEA:33631"/>
        <dbReference type="ChEBI" id="CHEBI:25646"/>
        <dbReference type="ChEBI" id="CHEBI:30616"/>
        <dbReference type="ChEBI" id="CHEBI:33019"/>
        <dbReference type="ChEBI" id="CHEBI:57287"/>
        <dbReference type="ChEBI" id="CHEBI:57386"/>
        <dbReference type="ChEBI" id="CHEBI:456215"/>
    </reaction>
</comment>
<evidence type="ECO:0000313" key="11">
    <source>
        <dbReference type="Proteomes" id="UP001152799"/>
    </source>
</evidence>
<dbReference type="InterPro" id="IPR042099">
    <property type="entry name" value="ANL_N_sf"/>
</dbReference>
<evidence type="ECO:0000256" key="3">
    <source>
        <dbReference type="ARBA" id="ARBA00037247"/>
    </source>
</evidence>
<dbReference type="PROSITE" id="PS00455">
    <property type="entry name" value="AMP_BINDING"/>
    <property type="match status" value="1"/>
</dbReference>
<dbReference type="InterPro" id="IPR045851">
    <property type="entry name" value="AMP-bd_C_sf"/>
</dbReference>
<accession>A0A9N9QMP1</accession>
<dbReference type="Pfam" id="PF13193">
    <property type="entry name" value="AMP-binding_C"/>
    <property type="match status" value="1"/>
</dbReference>
<sequence length="612" mass="68795">MFALFMSDNLLIPFIVYLNSAIECRLSPLLEMMWRRNLEIFKCLVKFRNYSYLHNPGSEPLRSLTIGKLLEESAQKYGERTALVSRSQNKRFTYQEALDQADRLAAGFRTLGLNMGDRIGIWAPNIAEWYLTHMACARGGFVLVNINPAYQPMELQACINSVGVKALVCAHKFKDDNYYEHLLKLAPEIQKCQAGRLFSKALPTLETIIVPSDEELSGTFKYDDVVNLASEVEIQNIRNLQNFINPDGVCHLQFTSGTTGVPKSPQQTHFQIVNNSYSIGKRNELDKRHHTLCMLGPFFHAFGTVIVLCSAVNHGATLVLPAPGYDPDKALDAIRDEKCSVILGTPTMYVDIVNRQKIRQENINPEIAVSGGACCSPHLFREMKEILKLKKVKSVYGLTEVTAVAFQSLYDDDEYQSTSTVGYVGDHLEVKVVDEKGHTVPRGTPGELLIRGYSTTLGYWQNEEKTKELIGPDKWLRTGDQFILEENGYGKVVGRLKEMVIRGGENIFPAEVEDFLNTHPGILETHVIGVPHERLGEEVCACVRLRPGHQLTLDDLKLFCKGNLANFKIPSKLKIVESFPKTTSGKIQKYKLINNINKEINLRSKVNLPISD</sequence>
<dbReference type="EMBL" id="OU892283">
    <property type="protein sequence ID" value="CAG9771986.1"/>
    <property type="molecule type" value="Genomic_DNA"/>
</dbReference>
<dbReference type="PANTHER" id="PTHR43201:SF5">
    <property type="entry name" value="MEDIUM-CHAIN ACYL-COA LIGASE ACSF2, MITOCHONDRIAL"/>
    <property type="match status" value="1"/>
</dbReference>
<dbReference type="InterPro" id="IPR020845">
    <property type="entry name" value="AMP-binding_CS"/>
</dbReference>
<dbReference type="FunFam" id="3.30.300.30:FF:000008">
    <property type="entry name" value="2,3-dihydroxybenzoate-AMP ligase"/>
    <property type="match status" value="1"/>
</dbReference>
<dbReference type="InterPro" id="IPR000873">
    <property type="entry name" value="AMP-dep_synth/lig_dom"/>
</dbReference>
<dbReference type="EC" id="6.2.1.2" evidence="4"/>
<reference evidence="10" key="1">
    <citation type="submission" date="2022-01" db="EMBL/GenBank/DDBJ databases">
        <authorList>
            <person name="King R."/>
        </authorList>
    </citation>
    <scope>NUCLEOTIDE SEQUENCE</scope>
</reference>
<evidence type="ECO:0000256" key="4">
    <source>
        <dbReference type="ARBA" id="ARBA00039009"/>
    </source>
</evidence>
<dbReference type="Gene3D" id="3.30.300.30">
    <property type="match status" value="1"/>
</dbReference>
<dbReference type="Proteomes" id="UP001152799">
    <property type="component" value="Chromosome 7"/>
</dbReference>
<comment type="similarity">
    <text evidence="1">Belongs to the ATP-dependent AMP-binding enzyme family.</text>
</comment>
<dbReference type="AlphaFoldDB" id="A0A9N9QMP1"/>
<evidence type="ECO:0000256" key="1">
    <source>
        <dbReference type="ARBA" id="ARBA00006432"/>
    </source>
</evidence>
<comment type="catalytic activity">
    <reaction evidence="7">
        <text>a medium-chain fatty acid + ATP + CoA = a medium-chain fatty acyl-CoA + AMP + diphosphate</text>
        <dbReference type="Rhea" id="RHEA:48340"/>
        <dbReference type="ChEBI" id="CHEBI:30616"/>
        <dbReference type="ChEBI" id="CHEBI:33019"/>
        <dbReference type="ChEBI" id="CHEBI:57287"/>
        <dbReference type="ChEBI" id="CHEBI:59558"/>
        <dbReference type="ChEBI" id="CHEBI:90546"/>
        <dbReference type="ChEBI" id="CHEBI:456215"/>
        <dbReference type="EC" id="6.2.1.2"/>
    </reaction>
</comment>
<evidence type="ECO:0000313" key="10">
    <source>
        <dbReference type="EMBL" id="CAG9771986.1"/>
    </source>
</evidence>
<feature type="domain" description="AMP-dependent synthetase/ligase" evidence="8">
    <location>
        <begin position="70"/>
        <end position="460"/>
    </location>
</feature>